<organism evidence="10 11">
    <name type="scientific">Marispirochaeta aestuarii</name>
    <dbReference type="NCBI Taxonomy" id="1963862"/>
    <lineage>
        <taxon>Bacteria</taxon>
        <taxon>Pseudomonadati</taxon>
        <taxon>Spirochaetota</taxon>
        <taxon>Spirochaetia</taxon>
        <taxon>Spirochaetales</taxon>
        <taxon>Spirochaetaceae</taxon>
        <taxon>Marispirochaeta</taxon>
    </lineage>
</organism>
<comment type="pathway">
    <text evidence="1 8">Amino-acid biosynthesis; L-histidine biosynthesis; L-histidine from 5-phospho-alpha-D-ribose 1-diphosphate: step 8/9.</text>
</comment>
<evidence type="ECO:0000256" key="6">
    <source>
        <dbReference type="ARBA" id="ARBA00023102"/>
    </source>
</evidence>
<dbReference type="GO" id="GO:0005737">
    <property type="term" value="C:cytoplasm"/>
    <property type="evidence" value="ECO:0007669"/>
    <property type="project" value="TreeGrafter"/>
</dbReference>
<dbReference type="Proteomes" id="UP000192343">
    <property type="component" value="Unassembled WGS sequence"/>
</dbReference>
<dbReference type="UniPathway" id="UPA00031">
    <property type="reaction ID" value="UER00013"/>
</dbReference>
<accession>A0A1Y1S259</accession>
<dbReference type="AlphaFoldDB" id="A0A1Y1S259"/>
<dbReference type="InterPro" id="IPR010140">
    <property type="entry name" value="Histidinol_P_phosphatase_HisJ"/>
</dbReference>
<comment type="caution">
    <text evidence="10">The sequence shown here is derived from an EMBL/GenBank/DDBJ whole genome shotgun (WGS) entry which is preliminary data.</text>
</comment>
<dbReference type="GO" id="GO:0000105">
    <property type="term" value="P:L-histidine biosynthetic process"/>
    <property type="evidence" value="ECO:0007669"/>
    <property type="project" value="UniProtKB-UniRule"/>
</dbReference>
<evidence type="ECO:0000313" key="10">
    <source>
        <dbReference type="EMBL" id="ORC37894.1"/>
    </source>
</evidence>
<protein>
    <recommendedName>
        <fullName evidence="3 8">Histidinol-phosphatase</fullName>
        <shortName evidence="8">HolPase</shortName>
        <ecNumber evidence="3 8">3.1.3.15</ecNumber>
    </recommendedName>
</protein>
<dbReference type="Pfam" id="PF02811">
    <property type="entry name" value="PHP"/>
    <property type="match status" value="1"/>
</dbReference>
<dbReference type="RefSeq" id="WP_083048005.1">
    <property type="nucleotide sequence ID" value="NZ_MWQY01000002.1"/>
</dbReference>
<dbReference type="Gene3D" id="3.20.20.140">
    <property type="entry name" value="Metal-dependent hydrolases"/>
    <property type="match status" value="1"/>
</dbReference>
<keyword evidence="4 8" id="KW-0028">Amino-acid biosynthesis</keyword>
<dbReference type="PANTHER" id="PTHR21039">
    <property type="entry name" value="HISTIDINOL PHOSPHATASE-RELATED"/>
    <property type="match status" value="1"/>
</dbReference>
<name>A0A1Y1S259_9SPIO</name>
<dbReference type="EMBL" id="MWQY01000002">
    <property type="protein sequence ID" value="ORC37894.1"/>
    <property type="molecule type" value="Genomic_DNA"/>
</dbReference>
<evidence type="ECO:0000313" key="11">
    <source>
        <dbReference type="Proteomes" id="UP000192343"/>
    </source>
</evidence>
<evidence type="ECO:0000256" key="4">
    <source>
        <dbReference type="ARBA" id="ARBA00022605"/>
    </source>
</evidence>
<dbReference type="OrthoDB" id="9775255at2"/>
<dbReference type="PANTHER" id="PTHR21039:SF0">
    <property type="entry name" value="HISTIDINOL-PHOSPHATASE"/>
    <property type="match status" value="1"/>
</dbReference>
<comment type="catalytic activity">
    <reaction evidence="7 8">
        <text>L-histidinol phosphate + H2O = L-histidinol + phosphate</text>
        <dbReference type="Rhea" id="RHEA:14465"/>
        <dbReference type="ChEBI" id="CHEBI:15377"/>
        <dbReference type="ChEBI" id="CHEBI:43474"/>
        <dbReference type="ChEBI" id="CHEBI:57699"/>
        <dbReference type="ChEBI" id="CHEBI:57980"/>
        <dbReference type="EC" id="3.1.3.15"/>
    </reaction>
</comment>
<evidence type="ECO:0000256" key="1">
    <source>
        <dbReference type="ARBA" id="ARBA00004970"/>
    </source>
</evidence>
<dbReference type="GO" id="GO:0004401">
    <property type="term" value="F:histidinol-phosphatase activity"/>
    <property type="evidence" value="ECO:0007669"/>
    <property type="project" value="UniProtKB-UniRule"/>
</dbReference>
<keyword evidence="11" id="KW-1185">Reference proteome</keyword>
<evidence type="ECO:0000256" key="2">
    <source>
        <dbReference type="ARBA" id="ARBA00009152"/>
    </source>
</evidence>
<dbReference type="CDD" id="cd12110">
    <property type="entry name" value="PHP_HisPPase_Hisj_like"/>
    <property type="match status" value="1"/>
</dbReference>
<comment type="similarity">
    <text evidence="2 8">Belongs to the PHP hydrolase family. HisK subfamily.</text>
</comment>
<evidence type="ECO:0000256" key="8">
    <source>
        <dbReference type="RuleBase" id="RU366003"/>
    </source>
</evidence>
<dbReference type="InterPro" id="IPR004013">
    <property type="entry name" value="PHP_dom"/>
</dbReference>
<evidence type="ECO:0000256" key="3">
    <source>
        <dbReference type="ARBA" id="ARBA00013085"/>
    </source>
</evidence>
<evidence type="ECO:0000256" key="5">
    <source>
        <dbReference type="ARBA" id="ARBA00022801"/>
    </source>
</evidence>
<keyword evidence="5 8" id="KW-0378">Hydrolase</keyword>
<dbReference type="STRING" id="1963862.B4O97_02525"/>
<sequence>MIPLTNYHTHNSLCDGTGELEEYLATARRKGFAALGFTSHAPLPFINDWTLAEADLETYCSRVRELQKNSDPELYLGLEIDYIPGRMGPAEERWKQYRFDYTIGSVHMIPVDGKAWSIDGPDDEFLHLYRNVYNRDGTAMAVEYYRLLEEMIHKGGFTILGHLDLIKKKNLKMHFLNEEAPRYTDAVLRVLDSLADSGIFMEINSGGLFRGATEGVYPSFSILQEARRRGIPLVINSDAHTPEALDFHFNEACDLARKAGYRRTMMLLNGDWREIPLGEA</sequence>
<dbReference type="InterPro" id="IPR016195">
    <property type="entry name" value="Pol/histidinol_Pase-like"/>
</dbReference>
<feature type="domain" description="PHP" evidence="9">
    <location>
        <begin position="7"/>
        <end position="205"/>
    </location>
</feature>
<reference evidence="10 11" key="1">
    <citation type="submission" date="2017-03" db="EMBL/GenBank/DDBJ databases">
        <title>Draft Genome sequence of Marispirochaeta sp. strain JC444.</title>
        <authorList>
            <person name="Shivani Y."/>
            <person name="Subhash Y."/>
            <person name="Sasikala C."/>
            <person name="Ramana C."/>
        </authorList>
    </citation>
    <scope>NUCLEOTIDE SEQUENCE [LARGE SCALE GENOMIC DNA]</scope>
    <source>
        <strain evidence="10 11">JC444</strain>
    </source>
</reference>
<proteinExistence type="inferred from homology"/>
<evidence type="ECO:0000259" key="9">
    <source>
        <dbReference type="Pfam" id="PF02811"/>
    </source>
</evidence>
<dbReference type="SUPFAM" id="SSF89550">
    <property type="entry name" value="PHP domain-like"/>
    <property type="match status" value="1"/>
</dbReference>
<keyword evidence="6 8" id="KW-0368">Histidine biosynthesis</keyword>
<dbReference type="NCBIfam" id="TIGR01856">
    <property type="entry name" value="hisJ_fam"/>
    <property type="match status" value="1"/>
</dbReference>
<evidence type="ECO:0000256" key="7">
    <source>
        <dbReference type="ARBA" id="ARBA00049158"/>
    </source>
</evidence>
<gene>
    <name evidence="10" type="ORF">B4O97_02525</name>
</gene>
<dbReference type="EC" id="3.1.3.15" evidence="3 8"/>